<evidence type="ECO:0000259" key="3">
    <source>
        <dbReference type="Pfam" id="PF00460"/>
    </source>
</evidence>
<dbReference type="InterPro" id="IPR010930">
    <property type="entry name" value="Flg_bb/hook_C_dom"/>
</dbReference>
<protein>
    <submittedName>
        <fullName evidence="6">Flagellar basal-body rod protein FlgG</fullName>
    </submittedName>
</protein>
<evidence type="ECO:0000256" key="2">
    <source>
        <dbReference type="RuleBase" id="RU362116"/>
    </source>
</evidence>
<comment type="similarity">
    <text evidence="1 2">Belongs to the flagella basal body rod proteins family.</text>
</comment>
<dbReference type="Pfam" id="PF06429">
    <property type="entry name" value="Flg_bbr_C"/>
    <property type="match status" value="1"/>
</dbReference>
<keyword evidence="6" id="KW-0966">Cell projection</keyword>
<dbReference type="GO" id="GO:0009425">
    <property type="term" value="C:bacterial-type flagellum basal body"/>
    <property type="evidence" value="ECO:0007669"/>
    <property type="project" value="UniProtKB-SubCell"/>
</dbReference>
<dbReference type="GO" id="GO:0071978">
    <property type="term" value="P:bacterial-type flagellum-dependent swarming motility"/>
    <property type="evidence" value="ECO:0007669"/>
    <property type="project" value="TreeGrafter"/>
</dbReference>
<dbReference type="KEGG" id="asoc:CB4_00619"/>
<dbReference type="PROSITE" id="PS00588">
    <property type="entry name" value="FLAGELLA_BB_ROD"/>
    <property type="match status" value="1"/>
</dbReference>
<dbReference type="Pfam" id="PF22692">
    <property type="entry name" value="LlgE_F_G_D1"/>
    <property type="match status" value="1"/>
</dbReference>
<dbReference type="SUPFAM" id="SSF117143">
    <property type="entry name" value="Flagellar hook protein flgE"/>
    <property type="match status" value="1"/>
</dbReference>
<feature type="domain" description="Flagellar basal body rod protein N-terminal" evidence="3">
    <location>
        <begin position="5"/>
        <end position="35"/>
    </location>
</feature>
<dbReference type="InterPro" id="IPR053967">
    <property type="entry name" value="LlgE_F_G-like_D1"/>
</dbReference>
<proteinExistence type="inferred from homology"/>
<dbReference type="NCBIfam" id="TIGR03506">
    <property type="entry name" value="FlgEFG_subfam"/>
    <property type="match status" value="1"/>
</dbReference>
<dbReference type="InterPro" id="IPR019776">
    <property type="entry name" value="Flagellar_basal_body_rod_CS"/>
</dbReference>
<evidence type="ECO:0000313" key="6">
    <source>
        <dbReference type="EMBL" id="BAU26492.1"/>
    </source>
</evidence>
<gene>
    <name evidence="6" type="primary">flgG_1</name>
    <name evidence="6" type="ORF">CB4_00619</name>
</gene>
<dbReference type="EMBL" id="AP017312">
    <property type="protein sequence ID" value="BAU26492.1"/>
    <property type="molecule type" value="Genomic_DNA"/>
</dbReference>
<keyword evidence="6" id="KW-0282">Flagellum</keyword>
<dbReference type="Pfam" id="PF00460">
    <property type="entry name" value="Flg_bb_rod"/>
    <property type="match status" value="1"/>
</dbReference>
<dbReference type="RefSeq" id="WP_096463537.1">
    <property type="nucleotide sequence ID" value="NZ_AP017312.1"/>
</dbReference>
<dbReference type="AlphaFoldDB" id="A0A0U5B697"/>
<keyword evidence="2" id="KW-0975">Bacterial flagellum</keyword>
<dbReference type="InterPro" id="IPR037925">
    <property type="entry name" value="FlgE/F/G-like"/>
</dbReference>
<sequence>MLRGLDAAASGMMANQARQDALTNNLANVNTPGYKTDNAAFRSFPEVLIERIRDMDGSAANGLGSKQILGQLTHGVYNQELVPNFAQGDALETGKELNFAIEDGMLAPQVIDGRSVQPRTFFKVQKPGENGGAPEIFYTRSGNWTMNAAGYLATPEGYEVLNANNQPINLRTLLGNQPLSKKTLVVTPQGQLTAPLTPSSQPVQLGIVRVDNPALTMIKEMDTAFRYTGAGQPAAFNPLRDAAVSIKQGYVERSNVDAGRTMTDMMNVIRSYEANQKVLSAYDTTLQKLAEVARV</sequence>
<dbReference type="OrthoDB" id="9800375at2"/>
<name>A0A0U5B697_9BACL</name>
<evidence type="ECO:0000259" key="4">
    <source>
        <dbReference type="Pfam" id="PF06429"/>
    </source>
</evidence>
<evidence type="ECO:0000256" key="1">
    <source>
        <dbReference type="ARBA" id="ARBA00009677"/>
    </source>
</evidence>
<keyword evidence="6" id="KW-0969">Cilium</keyword>
<dbReference type="InterPro" id="IPR020013">
    <property type="entry name" value="Flagellar_FlgE/F/G"/>
</dbReference>
<evidence type="ECO:0000313" key="7">
    <source>
        <dbReference type="Proteomes" id="UP000217696"/>
    </source>
</evidence>
<dbReference type="PANTHER" id="PTHR30435">
    <property type="entry name" value="FLAGELLAR PROTEIN"/>
    <property type="match status" value="1"/>
</dbReference>
<organism evidence="6 7">
    <name type="scientific">Aneurinibacillus soli</name>
    <dbReference type="NCBI Taxonomy" id="1500254"/>
    <lineage>
        <taxon>Bacteria</taxon>
        <taxon>Bacillati</taxon>
        <taxon>Bacillota</taxon>
        <taxon>Bacilli</taxon>
        <taxon>Bacillales</taxon>
        <taxon>Paenibacillaceae</taxon>
        <taxon>Aneurinibacillus group</taxon>
        <taxon>Aneurinibacillus</taxon>
    </lineage>
</organism>
<comment type="subcellular location">
    <subcellularLocation>
        <location evidence="2">Bacterial flagellum basal body</location>
    </subcellularLocation>
</comment>
<accession>A0A0U5B697</accession>
<dbReference type="Proteomes" id="UP000217696">
    <property type="component" value="Chromosome"/>
</dbReference>
<keyword evidence="7" id="KW-1185">Reference proteome</keyword>
<evidence type="ECO:0000259" key="5">
    <source>
        <dbReference type="Pfam" id="PF22692"/>
    </source>
</evidence>
<feature type="domain" description="Flagellar hook protein FlgE/F/G-like D1" evidence="5">
    <location>
        <begin position="119"/>
        <end position="193"/>
    </location>
</feature>
<dbReference type="PANTHER" id="PTHR30435:SF19">
    <property type="entry name" value="FLAGELLAR BASAL-BODY ROD PROTEIN FLGG"/>
    <property type="match status" value="1"/>
</dbReference>
<dbReference type="InterPro" id="IPR001444">
    <property type="entry name" value="Flag_bb_rod_N"/>
</dbReference>
<reference evidence="6 7" key="1">
    <citation type="submission" date="2015-12" db="EMBL/GenBank/DDBJ databases">
        <title>Genome sequence of Aneurinibacillus soli.</title>
        <authorList>
            <person name="Lee J.S."/>
            <person name="Lee K.C."/>
            <person name="Kim K.K."/>
            <person name="Lee B.W."/>
        </authorList>
    </citation>
    <scope>NUCLEOTIDE SEQUENCE [LARGE SCALE GENOMIC DNA]</scope>
    <source>
        <strain evidence="6 7">CB4</strain>
    </source>
</reference>
<feature type="domain" description="Flagellar basal-body/hook protein C-terminal" evidence="4">
    <location>
        <begin position="247"/>
        <end position="290"/>
    </location>
</feature>